<accession>A0AAE5BVM0</accession>
<evidence type="ECO:0000313" key="1">
    <source>
        <dbReference type="EMBL" id="NBZ87904.1"/>
    </source>
</evidence>
<organism evidence="1 2">
    <name type="scientific">Stagnihabitans tardus</name>
    <dbReference type="NCBI Taxonomy" id="2699202"/>
    <lineage>
        <taxon>Bacteria</taxon>
        <taxon>Pseudomonadati</taxon>
        <taxon>Pseudomonadota</taxon>
        <taxon>Alphaproteobacteria</taxon>
        <taxon>Rhodobacterales</taxon>
        <taxon>Paracoccaceae</taxon>
        <taxon>Stagnihabitans</taxon>
    </lineage>
</organism>
<dbReference type="Proteomes" id="UP001193501">
    <property type="component" value="Unassembled WGS sequence"/>
</dbReference>
<evidence type="ECO:0000313" key="2">
    <source>
        <dbReference type="Proteomes" id="UP001193501"/>
    </source>
</evidence>
<dbReference type="AlphaFoldDB" id="A0AAE5BVM0"/>
<sequence length="128" mass="13205">MQYRDQYSQQAVRTSVVPQAIAAAKAGTAVDLAGAKSCLILASTGAFAGAEVISVKLQEADASGGPWSDVPAAYVQSDAPASLAASFSYRLGYLGGKRFVRPMFVWTSGTSAQVAALAVVEPLVRPVP</sequence>
<protein>
    <submittedName>
        <fullName evidence="1">Uncharacterized protein</fullName>
    </submittedName>
</protein>
<dbReference type="EMBL" id="JAABNR010000008">
    <property type="protein sequence ID" value="NBZ87904.1"/>
    <property type="molecule type" value="Genomic_DNA"/>
</dbReference>
<comment type="caution">
    <text evidence="1">The sequence shown here is derived from an EMBL/GenBank/DDBJ whole genome shotgun (WGS) entry which is preliminary data.</text>
</comment>
<name>A0AAE5BVM0_9RHOB</name>
<proteinExistence type="predicted"/>
<keyword evidence="2" id="KW-1185">Reference proteome</keyword>
<dbReference type="RefSeq" id="WP_168774712.1">
    <property type="nucleotide sequence ID" value="NZ_JAABNR010000008.1"/>
</dbReference>
<reference evidence="1" key="1">
    <citation type="submission" date="2020-01" db="EMBL/GenBank/DDBJ databases">
        <authorList>
            <person name="Chen W.-M."/>
        </authorList>
    </citation>
    <scope>NUCLEOTIDE SEQUENCE</scope>
    <source>
        <strain evidence="1">CYK-10</strain>
    </source>
</reference>
<gene>
    <name evidence="1" type="ORF">GV832_09970</name>
</gene>